<dbReference type="EMBL" id="KV454428">
    <property type="protein sequence ID" value="ODQ81146.1"/>
    <property type="molecule type" value="Genomic_DNA"/>
</dbReference>
<evidence type="ECO:0000313" key="4">
    <source>
        <dbReference type="EMBL" id="ODQ81146.1"/>
    </source>
</evidence>
<dbReference type="Gene3D" id="1.10.8.10">
    <property type="entry name" value="DNA helicase RuvA subunit, C-terminal domain"/>
    <property type="match status" value="1"/>
</dbReference>
<dbReference type="OrthoDB" id="9942608at2759"/>
<dbReference type="GO" id="GO:0005737">
    <property type="term" value="C:cytoplasm"/>
    <property type="evidence" value="ECO:0007669"/>
    <property type="project" value="TreeGrafter"/>
</dbReference>
<dbReference type="AlphaFoldDB" id="A0A1E3QTX5"/>
<feature type="compositionally biased region" description="Polar residues" evidence="2">
    <location>
        <begin position="115"/>
        <end position="127"/>
    </location>
</feature>
<dbReference type="GO" id="GO:0006511">
    <property type="term" value="P:ubiquitin-dependent protein catabolic process"/>
    <property type="evidence" value="ECO:0007669"/>
    <property type="project" value="TreeGrafter"/>
</dbReference>
<accession>A0A1E3QTX5</accession>
<feature type="region of interest" description="Disordered" evidence="2">
    <location>
        <begin position="1"/>
        <end position="37"/>
    </location>
</feature>
<dbReference type="STRING" id="984486.A0A1E3QTX5"/>
<feature type="compositionally biased region" description="Polar residues" evidence="2">
    <location>
        <begin position="1"/>
        <end position="10"/>
    </location>
</feature>
<feature type="region of interest" description="Disordered" evidence="2">
    <location>
        <begin position="175"/>
        <end position="263"/>
    </location>
</feature>
<proteinExistence type="predicted"/>
<feature type="compositionally biased region" description="Low complexity" evidence="2">
    <location>
        <begin position="97"/>
        <end position="108"/>
    </location>
</feature>
<dbReference type="Proteomes" id="UP000094336">
    <property type="component" value="Unassembled WGS sequence"/>
</dbReference>
<dbReference type="InterPro" id="IPR003892">
    <property type="entry name" value="CUE"/>
</dbReference>
<dbReference type="InterPro" id="IPR009060">
    <property type="entry name" value="UBA-like_sf"/>
</dbReference>
<evidence type="ECO:0000259" key="3">
    <source>
        <dbReference type="PROSITE" id="PS51140"/>
    </source>
</evidence>
<reference evidence="5" key="1">
    <citation type="submission" date="2016-05" db="EMBL/GenBank/DDBJ databases">
        <title>Comparative genomics of biotechnologically important yeasts.</title>
        <authorList>
            <consortium name="DOE Joint Genome Institute"/>
            <person name="Riley R."/>
            <person name="Haridas S."/>
            <person name="Wolfe K.H."/>
            <person name="Lopes M.R."/>
            <person name="Hittinger C.T."/>
            <person name="Goker M."/>
            <person name="Salamov A."/>
            <person name="Wisecaver J."/>
            <person name="Long T.M."/>
            <person name="Aerts A.L."/>
            <person name="Barry K."/>
            <person name="Choi C."/>
            <person name="Clum A."/>
            <person name="Coughlan A.Y."/>
            <person name="Deshpande S."/>
            <person name="Douglass A.P."/>
            <person name="Hanson S.J."/>
            <person name="Klenk H.-P."/>
            <person name="Labutti K."/>
            <person name="Lapidus A."/>
            <person name="Lindquist E."/>
            <person name="Lipzen A."/>
            <person name="Meier-Kolthoff J.P."/>
            <person name="Ohm R.A."/>
            <person name="Otillar R.P."/>
            <person name="Pangilinan J."/>
            <person name="Peng Y."/>
            <person name="Rokas A."/>
            <person name="Rosa C.A."/>
            <person name="Scheuner C."/>
            <person name="Sibirny A.A."/>
            <person name="Slot J.C."/>
            <person name="Stielow J.B."/>
            <person name="Sun H."/>
            <person name="Kurtzman C.P."/>
            <person name="Blackwell M."/>
            <person name="Grigoriev I.V."/>
            <person name="Jeffries T.W."/>
        </authorList>
    </citation>
    <scope>NUCLEOTIDE SEQUENCE [LARGE SCALE GENOMIC DNA]</scope>
    <source>
        <strain evidence="5">NRRL Y-12698</strain>
    </source>
</reference>
<dbReference type="SMART" id="SM00546">
    <property type="entry name" value="CUE"/>
    <property type="match status" value="1"/>
</dbReference>
<dbReference type="GeneID" id="30146152"/>
<name>A0A1E3QTX5_9ASCO</name>
<protein>
    <recommendedName>
        <fullName evidence="3">CUE domain-containing protein</fullName>
    </recommendedName>
</protein>
<feature type="region of interest" description="Disordered" evidence="2">
    <location>
        <begin position="64"/>
        <end position="128"/>
    </location>
</feature>
<feature type="compositionally biased region" description="Polar residues" evidence="2">
    <location>
        <begin position="79"/>
        <end position="90"/>
    </location>
</feature>
<feature type="compositionally biased region" description="Polar residues" evidence="2">
    <location>
        <begin position="367"/>
        <end position="385"/>
    </location>
</feature>
<feature type="domain" description="CUE" evidence="3">
    <location>
        <begin position="118"/>
        <end position="161"/>
    </location>
</feature>
<dbReference type="PANTHER" id="PTHR16461:SF5">
    <property type="entry name" value="TOLL-INTERACTING PROTEIN"/>
    <property type="match status" value="1"/>
</dbReference>
<gene>
    <name evidence="4" type="ORF">BABINDRAFT_160546</name>
</gene>
<dbReference type="PROSITE" id="PS51140">
    <property type="entry name" value="CUE"/>
    <property type="match status" value="1"/>
</dbReference>
<dbReference type="FunFam" id="1.10.8.10:FF:000064">
    <property type="entry name" value="Similar to CUE domain-containing protein"/>
    <property type="match status" value="1"/>
</dbReference>
<dbReference type="CDD" id="cd14372">
    <property type="entry name" value="CUE_Cue5p_like"/>
    <property type="match status" value="1"/>
</dbReference>
<dbReference type="SUPFAM" id="SSF46934">
    <property type="entry name" value="UBA-like"/>
    <property type="match status" value="1"/>
</dbReference>
<evidence type="ECO:0000256" key="1">
    <source>
        <dbReference type="ARBA" id="ARBA00022786"/>
    </source>
</evidence>
<feature type="compositionally biased region" description="Acidic residues" evidence="2">
    <location>
        <begin position="20"/>
        <end position="29"/>
    </location>
</feature>
<dbReference type="PANTHER" id="PTHR16461">
    <property type="entry name" value="TOLL-INTERACTING PROTEIN"/>
    <property type="match status" value="1"/>
</dbReference>
<dbReference type="Pfam" id="PF02845">
    <property type="entry name" value="CUE"/>
    <property type="match status" value="1"/>
</dbReference>
<feature type="compositionally biased region" description="Pro residues" evidence="2">
    <location>
        <begin position="228"/>
        <end position="248"/>
    </location>
</feature>
<dbReference type="GO" id="GO:0031624">
    <property type="term" value="F:ubiquitin conjugating enzyme binding"/>
    <property type="evidence" value="ECO:0007669"/>
    <property type="project" value="TreeGrafter"/>
</dbReference>
<feature type="compositionally biased region" description="Basic and acidic residues" evidence="2">
    <location>
        <begin position="64"/>
        <end position="75"/>
    </location>
</feature>
<dbReference type="GO" id="GO:0043130">
    <property type="term" value="F:ubiquitin binding"/>
    <property type="evidence" value="ECO:0007669"/>
    <property type="project" value="InterPro"/>
</dbReference>
<dbReference type="RefSeq" id="XP_018986474.1">
    <property type="nucleotide sequence ID" value="XM_019128299.1"/>
</dbReference>
<feature type="compositionally biased region" description="Basic and acidic residues" evidence="2">
    <location>
        <begin position="389"/>
        <end position="405"/>
    </location>
</feature>
<dbReference type="InterPro" id="IPR041807">
    <property type="entry name" value="Cue5/Don1_CUE"/>
</dbReference>
<sequence>MAKTTDQTAPATEIKADAFSLEDSDSEGEEASKPTIAKSVATVVEPTSEVVEILLDEDTVEDAVKEAATEKKDVATEPEASTSAETNADTVTPGIEATTDTANAADDAPPLPQRRLSTTDQSKQTLQEAFPNVEEKYITAVLIASQGILDPAFNALLYLSDPSFIAEIPSPHTEPAGFTPALPSRPAQVSIPGLSSSQLEEDEALARRLAREFEQQDRTRRRSHQRPDGPPPRSERPPPSQRPLPPRPQGTDDEDTFDKFFDEDLPQFQKSFVKGVEETRTKLNSWVTGIASKFSQEEESSPGLFGALGGNVNASRNDTDFENTEAERLRQQRQFQRQKERELSRQNYGAGIALNDYSDDPPVVPSKTRNSNGKSVSFSGESTTIEPGARAEKEVKADREKDSKWELLATVVPEPARDDAFIVTDSDEEDVPTTSESKK</sequence>
<organism evidence="4 5">
    <name type="scientific">Babjeviella inositovora NRRL Y-12698</name>
    <dbReference type="NCBI Taxonomy" id="984486"/>
    <lineage>
        <taxon>Eukaryota</taxon>
        <taxon>Fungi</taxon>
        <taxon>Dikarya</taxon>
        <taxon>Ascomycota</taxon>
        <taxon>Saccharomycotina</taxon>
        <taxon>Pichiomycetes</taxon>
        <taxon>Serinales incertae sedis</taxon>
        <taxon>Babjeviella</taxon>
    </lineage>
</organism>
<evidence type="ECO:0000313" key="5">
    <source>
        <dbReference type="Proteomes" id="UP000094336"/>
    </source>
</evidence>
<evidence type="ECO:0000256" key="2">
    <source>
        <dbReference type="SAM" id="MobiDB-lite"/>
    </source>
</evidence>
<feature type="compositionally biased region" description="Basic and acidic residues" evidence="2">
    <location>
        <begin position="204"/>
        <end position="218"/>
    </location>
</feature>
<keyword evidence="5" id="KW-1185">Reference proteome</keyword>
<feature type="region of interest" description="Disordered" evidence="2">
    <location>
        <begin position="295"/>
        <end position="439"/>
    </location>
</feature>
<keyword evidence="1" id="KW-0833">Ubl conjugation pathway</keyword>